<gene>
    <name evidence="2" type="ORF">GTQ38_09385</name>
</gene>
<comment type="caution">
    <text evidence="2">The sequence shown here is derived from an EMBL/GenBank/DDBJ whole genome shotgun (WGS) entry which is preliminary data.</text>
</comment>
<reference evidence="2 3" key="1">
    <citation type="submission" date="2020-01" db="EMBL/GenBank/DDBJ databases">
        <title>Bacteria diversity of Porities sp.</title>
        <authorList>
            <person name="Wang G."/>
        </authorList>
    </citation>
    <scope>NUCLEOTIDE SEQUENCE [LARGE SCALE GENOMIC DNA]</scope>
    <source>
        <strain evidence="2 3">R33</strain>
    </source>
</reference>
<protein>
    <submittedName>
        <fullName evidence="2">Uncharacterized protein</fullName>
    </submittedName>
</protein>
<evidence type="ECO:0000313" key="3">
    <source>
        <dbReference type="Proteomes" id="UP000475249"/>
    </source>
</evidence>
<dbReference type="EMBL" id="WXYO01000004">
    <property type="protein sequence ID" value="NAS12213.1"/>
    <property type="molecule type" value="Genomic_DNA"/>
</dbReference>
<keyword evidence="1" id="KW-0732">Signal</keyword>
<organism evidence="2 3">
    <name type="scientific">Poritiphilus flavus</name>
    <dbReference type="NCBI Taxonomy" id="2697053"/>
    <lineage>
        <taxon>Bacteria</taxon>
        <taxon>Pseudomonadati</taxon>
        <taxon>Bacteroidota</taxon>
        <taxon>Flavobacteriia</taxon>
        <taxon>Flavobacteriales</taxon>
        <taxon>Flavobacteriaceae</taxon>
        <taxon>Poritiphilus</taxon>
    </lineage>
</organism>
<dbReference type="Proteomes" id="UP000475249">
    <property type="component" value="Unassembled WGS sequence"/>
</dbReference>
<dbReference type="RefSeq" id="WP_161435256.1">
    <property type="nucleotide sequence ID" value="NZ_WXYO01000004.1"/>
</dbReference>
<feature type="chain" id="PRO_5026747981" evidence="1">
    <location>
        <begin position="22"/>
        <end position="103"/>
    </location>
</feature>
<evidence type="ECO:0000313" key="2">
    <source>
        <dbReference type="EMBL" id="NAS12213.1"/>
    </source>
</evidence>
<dbReference type="AlphaFoldDB" id="A0A6L9EC41"/>
<evidence type="ECO:0000256" key="1">
    <source>
        <dbReference type="SAM" id="SignalP"/>
    </source>
</evidence>
<accession>A0A6L9EC41</accession>
<keyword evidence="3" id="KW-1185">Reference proteome</keyword>
<name>A0A6L9EC41_9FLAO</name>
<feature type="signal peptide" evidence="1">
    <location>
        <begin position="1"/>
        <end position="21"/>
    </location>
</feature>
<proteinExistence type="predicted"/>
<sequence>MMIRKIFVLFALLLLGTEMKAQDSQSLTATFSSYEEETFYFMPDDSEQMEFSSLNEKASAKYDLTKSEFKGKRFKVTYIIETETDASGEEIDVNIITDLERIE</sequence>